<dbReference type="Proteomes" id="UP000316921">
    <property type="component" value="Chromosome"/>
</dbReference>
<feature type="transmembrane region" description="Helical" evidence="2">
    <location>
        <begin position="104"/>
        <end position="124"/>
    </location>
</feature>
<evidence type="ECO:0000313" key="3">
    <source>
        <dbReference type="EMBL" id="QDU65352.1"/>
    </source>
</evidence>
<feature type="transmembrane region" description="Helical" evidence="2">
    <location>
        <begin position="354"/>
        <end position="371"/>
    </location>
</feature>
<evidence type="ECO:0000313" key="4">
    <source>
        <dbReference type="Proteomes" id="UP000316921"/>
    </source>
</evidence>
<feature type="transmembrane region" description="Helical" evidence="2">
    <location>
        <begin position="158"/>
        <end position="175"/>
    </location>
</feature>
<organism evidence="3 4">
    <name type="scientific">Engelhardtia mirabilis</name>
    <dbReference type="NCBI Taxonomy" id="2528011"/>
    <lineage>
        <taxon>Bacteria</taxon>
        <taxon>Pseudomonadati</taxon>
        <taxon>Planctomycetota</taxon>
        <taxon>Planctomycetia</taxon>
        <taxon>Planctomycetia incertae sedis</taxon>
        <taxon>Engelhardtia</taxon>
    </lineage>
</organism>
<feature type="compositionally biased region" description="Low complexity" evidence="1">
    <location>
        <begin position="16"/>
        <end position="25"/>
    </location>
</feature>
<feature type="transmembrane region" description="Helical" evidence="2">
    <location>
        <begin position="222"/>
        <end position="247"/>
    </location>
</feature>
<gene>
    <name evidence="3" type="ORF">Pla133_04170</name>
</gene>
<sequence length="546" mass="57247">MLPSPTAPQEMPAPETAPQSSQPASGAAPRAALAWALVAAVTAFAFQATIARTTGLIDDGGITLRYAERVATGAGFDYDPVGAINGASNPLYTLLLAGLLRLGIAPWMAVQAIGITCMAAAAGLLTHALVRYHCAAAAVFAFGALVTNNFLTSHLVTGLEAPLTILLVTALFQALHSRSQVWVGLCLGLLVANKVDGGAAALAFAAAFALAERRFPWRATAVAVATSLPIFAVLWINFGTLVPGAAATKIAVHESAHFDRTWVLDGLLAQGHPARLLYLAAGSTLLLLARRTRSIPLLTIGGWLSIHVAAYSLIDLGDPYPWYLVAPLVLLIPLAALLLERVLEVGLTPLPQRFRAGVGLGLVTVLSALAFRGSLTKLVLPGGGPDYLHPFTLSDLARQSTGAWLAANTSGTELFSSPFGLPAYEYGGPVYDPTGLNNVLDDSRNQAALYHITEVLEGPPAGLNHNCRLVVFFRFGEDSMGYAIHAARGSEVLASGVTFLPGVEERAPTPLDPAALKGASDRVRRRIAAWNDQVLSGNCPDWAGAQ</sequence>
<evidence type="ECO:0000256" key="1">
    <source>
        <dbReference type="SAM" id="MobiDB-lite"/>
    </source>
</evidence>
<keyword evidence="2" id="KW-1133">Transmembrane helix</keyword>
<accession>A0A518BEI1</accession>
<dbReference type="KEGG" id="pbap:Pla133_04170"/>
<dbReference type="EMBL" id="CP036287">
    <property type="protein sequence ID" value="QDU65352.1"/>
    <property type="molecule type" value="Genomic_DNA"/>
</dbReference>
<keyword evidence="2" id="KW-0472">Membrane</keyword>
<dbReference type="AlphaFoldDB" id="A0A518BEI1"/>
<proteinExistence type="predicted"/>
<protein>
    <recommendedName>
        <fullName evidence="5">Glycosyltransferase RgtA/B/C/D-like domain-containing protein</fullName>
    </recommendedName>
</protein>
<name>A0A518BEI1_9BACT</name>
<feature type="region of interest" description="Disordered" evidence="1">
    <location>
        <begin position="1"/>
        <end position="25"/>
    </location>
</feature>
<keyword evidence="2" id="KW-0812">Transmembrane</keyword>
<evidence type="ECO:0008006" key="5">
    <source>
        <dbReference type="Google" id="ProtNLM"/>
    </source>
</evidence>
<feature type="transmembrane region" description="Helical" evidence="2">
    <location>
        <begin position="320"/>
        <end position="342"/>
    </location>
</feature>
<evidence type="ECO:0000256" key="2">
    <source>
        <dbReference type="SAM" id="Phobius"/>
    </source>
</evidence>
<feature type="transmembrane region" description="Helical" evidence="2">
    <location>
        <begin position="295"/>
        <end position="314"/>
    </location>
</feature>
<reference evidence="3 4" key="1">
    <citation type="submission" date="2019-02" db="EMBL/GenBank/DDBJ databases">
        <title>Deep-cultivation of Planctomycetes and their phenomic and genomic characterization uncovers novel biology.</title>
        <authorList>
            <person name="Wiegand S."/>
            <person name="Jogler M."/>
            <person name="Boedeker C."/>
            <person name="Pinto D."/>
            <person name="Vollmers J."/>
            <person name="Rivas-Marin E."/>
            <person name="Kohn T."/>
            <person name="Peeters S.H."/>
            <person name="Heuer A."/>
            <person name="Rast P."/>
            <person name="Oberbeckmann S."/>
            <person name="Bunk B."/>
            <person name="Jeske O."/>
            <person name="Meyerdierks A."/>
            <person name="Storesund J.E."/>
            <person name="Kallscheuer N."/>
            <person name="Luecker S."/>
            <person name="Lage O.M."/>
            <person name="Pohl T."/>
            <person name="Merkel B.J."/>
            <person name="Hornburger P."/>
            <person name="Mueller R.-W."/>
            <person name="Bruemmer F."/>
            <person name="Labrenz M."/>
            <person name="Spormann A.M."/>
            <person name="Op den Camp H."/>
            <person name="Overmann J."/>
            <person name="Amann R."/>
            <person name="Jetten M.S.M."/>
            <person name="Mascher T."/>
            <person name="Medema M.H."/>
            <person name="Devos D.P."/>
            <person name="Kaster A.-K."/>
            <person name="Ovreas L."/>
            <person name="Rohde M."/>
            <person name="Galperin M.Y."/>
            <person name="Jogler C."/>
        </authorList>
    </citation>
    <scope>NUCLEOTIDE SEQUENCE [LARGE SCALE GENOMIC DNA]</scope>
    <source>
        <strain evidence="3 4">Pla133</strain>
    </source>
</reference>
<feature type="transmembrane region" description="Helical" evidence="2">
    <location>
        <begin position="181"/>
        <end position="210"/>
    </location>
</feature>
<feature type="transmembrane region" description="Helical" evidence="2">
    <location>
        <begin position="130"/>
        <end position="151"/>
    </location>
</feature>
<keyword evidence="4" id="KW-1185">Reference proteome</keyword>